<proteinExistence type="predicted"/>
<evidence type="ECO:0000256" key="5">
    <source>
        <dbReference type="SAM" id="Coils"/>
    </source>
</evidence>
<sequence length="467" mass="52803">MQVVTSVLVTKTKVHSSRVQTRDKMHILCTICSDLVNQAESIYVTKCGHVFHHNCLAKWIARSKSCPQCRNKVTDRCMFRLYPTISNENTGDDVTTLQSRLDDVQLQLREQKTLCKEKEERLAVIDAELKKNEDLLKMNEKKIASRDIALAAFKEQLEYLKIQNRETQNLKQENESLKKNIQTLNGLQKVLNATSDEVEMMLQGYSDVKTVATFATALKRALCESESKKAESRDRLQAVKQQLAAEKNTVADLQAKLRSAEEQIAQYRKEKSQDNKRNAVEAFDGNTAIAEETAVKLQRIDPPETKAECDRNTSFTNLVNSIETSDSPYLRLKQSNLALAALQQRHPVNVPDKSLKPSEFAILNSAQTSFYKKSDNFTTNAHKLSIFHKKEPAKVDFEKFEQVSDLDVSYDGLGGHSKPSLFPVPNTKPALKALIPRLSAKHKLKRPNTAGSQDIGKMLEKIRENNI</sequence>
<comment type="caution">
    <text evidence="7">The sequence shown here is derived from an EMBL/GenBank/DDBJ whole genome shotgun (WGS) entry which is preliminary data.</text>
</comment>
<dbReference type="Pfam" id="PF13639">
    <property type="entry name" value="zf-RING_2"/>
    <property type="match status" value="1"/>
</dbReference>
<evidence type="ECO:0000256" key="1">
    <source>
        <dbReference type="ARBA" id="ARBA00022723"/>
    </source>
</evidence>
<evidence type="ECO:0000313" key="8">
    <source>
        <dbReference type="Proteomes" id="UP000691718"/>
    </source>
</evidence>
<dbReference type="PANTHER" id="PTHR46569:SF1">
    <property type="entry name" value="E3 UBIQUITIN-PROTEIN LIGASE RFWD3-RELATED"/>
    <property type="match status" value="1"/>
</dbReference>
<dbReference type="AlphaFoldDB" id="A0A8S3WE31"/>
<dbReference type="Proteomes" id="UP000691718">
    <property type="component" value="Unassembled WGS sequence"/>
</dbReference>
<evidence type="ECO:0000256" key="4">
    <source>
        <dbReference type="PROSITE-ProRule" id="PRU00175"/>
    </source>
</evidence>
<name>A0A8S3WE31_PARAO</name>
<dbReference type="GO" id="GO:0016567">
    <property type="term" value="P:protein ubiquitination"/>
    <property type="evidence" value="ECO:0007669"/>
    <property type="project" value="TreeGrafter"/>
</dbReference>
<reference evidence="7" key="1">
    <citation type="submission" date="2021-04" db="EMBL/GenBank/DDBJ databases">
        <authorList>
            <person name="Tunstrom K."/>
        </authorList>
    </citation>
    <scope>NUCLEOTIDE SEQUENCE</scope>
</reference>
<dbReference type="GO" id="GO:0008270">
    <property type="term" value="F:zinc ion binding"/>
    <property type="evidence" value="ECO:0007669"/>
    <property type="project" value="UniProtKB-KW"/>
</dbReference>
<evidence type="ECO:0000313" key="7">
    <source>
        <dbReference type="EMBL" id="CAG4954821.1"/>
    </source>
</evidence>
<dbReference type="GO" id="GO:0031297">
    <property type="term" value="P:replication fork processing"/>
    <property type="evidence" value="ECO:0007669"/>
    <property type="project" value="TreeGrafter"/>
</dbReference>
<dbReference type="GO" id="GO:0061630">
    <property type="term" value="F:ubiquitin protein ligase activity"/>
    <property type="evidence" value="ECO:0007669"/>
    <property type="project" value="TreeGrafter"/>
</dbReference>
<dbReference type="GO" id="GO:0005634">
    <property type="term" value="C:nucleus"/>
    <property type="evidence" value="ECO:0007669"/>
    <property type="project" value="TreeGrafter"/>
</dbReference>
<evidence type="ECO:0000259" key="6">
    <source>
        <dbReference type="PROSITE" id="PS50089"/>
    </source>
</evidence>
<protein>
    <submittedName>
        <fullName evidence="7">(apollo) hypothetical protein</fullName>
    </submittedName>
</protein>
<keyword evidence="1" id="KW-0479">Metal-binding</keyword>
<feature type="domain" description="RING-type" evidence="6">
    <location>
        <begin position="29"/>
        <end position="70"/>
    </location>
</feature>
<feature type="coiled-coil region" evidence="5">
    <location>
        <begin position="229"/>
        <end position="277"/>
    </location>
</feature>
<dbReference type="InterPro" id="IPR001841">
    <property type="entry name" value="Znf_RING"/>
</dbReference>
<evidence type="ECO:0000256" key="3">
    <source>
        <dbReference type="ARBA" id="ARBA00022833"/>
    </source>
</evidence>
<dbReference type="PANTHER" id="PTHR46569">
    <property type="entry name" value="E3 UBIQUITIN-PROTEIN LIGASE TRAIP"/>
    <property type="match status" value="1"/>
</dbReference>
<feature type="coiled-coil region" evidence="5">
    <location>
        <begin position="101"/>
        <end position="187"/>
    </location>
</feature>
<keyword evidence="8" id="KW-1185">Reference proteome</keyword>
<dbReference type="SMART" id="SM00744">
    <property type="entry name" value="RINGv"/>
    <property type="match status" value="1"/>
</dbReference>
<keyword evidence="5" id="KW-0175">Coiled coil</keyword>
<dbReference type="InterPro" id="IPR052639">
    <property type="entry name" value="TRAIP_ubiq-protein_ligase"/>
</dbReference>
<dbReference type="PROSITE" id="PS50089">
    <property type="entry name" value="ZF_RING_2"/>
    <property type="match status" value="1"/>
</dbReference>
<keyword evidence="3" id="KW-0862">Zinc</keyword>
<dbReference type="GO" id="GO:0090734">
    <property type="term" value="C:site of DNA damage"/>
    <property type="evidence" value="ECO:0007669"/>
    <property type="project" value="TreeGrafter"/>
</dbReference>
<dbReference type="SMART" id="SM00184">
    <property type="entry name" value="RING"/>
    <property type="match status" value="1"/>
</dbReference>
<evidence type="ECO:0000256" key="2">
    <source>
        <dbReference type="ARBA" id="ARBA00022771"/>
    </source>
</evidence>
<dbReference type="InterPro" id="IPR011016">
    <property type="entry name" value="Znf_RING-CH"/>
</dbReference>
<dbReference type="EMBL" id="CAJQZP010000295">
    <property type="protein sequence ID" value="CAG4954821.1"/>
    <property type="molecule type" value="Genomic_DNA"/>
</dbReference>
<dbReference type="OrthoDB" id="8062037at2759"/>
<keyword evidence="2 4" id="KW-0863">Zinc-finger</keyword>
<gene>
    <name evidence="7" type="ORF">PAPOLLO_LOCUS5156</name>
</gene>
<accession>A0A8S3WE31</accession>
<organism evidence="7 8">
    <name type="scientific">Parnassius apollo</name>
    <name type="common">Apollo butterfly</name>
    <name type="synonym">Papilio apollo</name>
    <dbReference type="NCBI Taxonomy" id="110799"/>
    <lineage>
        <taxon>Eukaryota</taxon>
        <taxon>Metazoa</taxon>
        <taxon>Ecdysozoa</taxon>
        <taxon>Arthropoda</taxon>
        <taxon>Hexapoda</taxon>
        <taxon>Insecta</taxon>
        <taxon>Pterygota</taxon>
        <taxon>Neoptera</taxon>
        <taxon>Endopterygota</taxon>
        <taxon>Lepidoptera</taxon>
        <taxon>Glossata</taxon>
        <taxon>Ditrysia</taxon>
        <taxon>Papilionoidea</taxon>
        <taxon>Papilionidae</taxon>
        <taxon>Parnassiinae</taxon>
        <taxon>Parnassini</taxon>
        <taxon>Parnassius</taxon>
        <taxon>Parnassius</taxon>
    </lineage>
</organism>